<reference evidence="14" key="2">
    <citation type="journal article" date="2009" name="Genome Res.">
        <title>Comparative genomic analyses of the human fungal pathogens Coccidioides and their relatives.</title>
        <authorList>
            <person name="Sharpton T.J."/>
            <person name="Stajich J.E."/>
            <person name="Rounsley S.D."/>
            <person name="Gardner M.J."/>
            <person name="Wortman J.R."/>
            <person name="Jordar V.S."/>
            <person name="Maiti R."/>
            <person name="Kodira C.D."/>
            <person name="Neafsey D.E."/>
            <person name="Zeng Q."/>
            <person name="Hung C.-Y."/>
            <person name="McMahan C."/>
            <person name="Muszewska A."/>
            <person name="Grynberg M."/>
            <person name="Mandel M.A."/>
            <person name="Kellner E.M."/>
            <person name="Barker B.M."/>
            <person name="Galgiani J.N."/>
            <person name="Orbach M.J."/>
            <person name="Kirkland T.N."/>
            <person name="Cole G.T."/>
            <person name="Henn M.R."/>
            <person name="Birren B.W."/>
            <person name="Taylor J.W."/>
        </authorList>
    </citation>
    <scope>NUCLEOTIDE SEQUENCE [LARGE SCALE GENOMIC DNA]</scope>
    <source>
        <strain evidence="14">RMSCC 3488</strain>
    </source>
</reference>
<evidence type="ECO:0000256" key="2">
    <source>
        <dbReference type="ARBA" id="ARBA00022603"/>
    </source>
</evidence>
<dbReference type="InterPro" id="IPR008576">
    <property type="entry name" value="MeTrfase_NTM1"/>
</dbReference>
<keyword evidence="2" id="KW-0489">Methyltransferase</keyword>
<evidence type="ECO:0000256" key="7">
    <source>
        <dbReference type="ARBA" id="ARBA00043129"/>
    </source>
</evidence>
<dbReference type="Gene3D" id="3.40.50.150">
    <property type="entry name" value="Vaccinia Virus protein VP39"/>
    <property type="match status" value="1"/>
</dbReference>
<feature type="binding site" evidence="12">
    <location>
        <position position="74"/>
    </location>
    <ligand>
        <name>S-adenosyl-L-methionine</name>
        <dbReference type="ChEBI" id="CHEBI:59789"/>
    </ligand>
</feature>
<dbReference type="EC" id="2.1.1.244" evidence="5"/>
<name>A0A0J6FI21_COCPO</name>
<protein>
    <recommendedName>
        <fullName evidence="6">Alpha N-terminal protein methyltransferase 1</fullName>
        <ecNumber evidence="5">2.1.1.244</ecNumber>
    </recommendedName>
    <alternativeName>
        <fullName evidence="11">Translation associated element 1</fullName>
    </alternativeName>
    <alternativeName>
        <fullName evidence="7">X-Pro-Lys N-terminal protein methyltransferase 1</fullName>
    </alternativeName>
</protein>
<evidence type="ECO:0000256" key="12">
    <source>
        <dbReference type="PIRSR" id="PIRSR016958-1"/>
    </source>
</evidence>
<organism evidence="13 14">
    <name type="scientific">Coccidioides posadasii RMSCC 3488</name>
    <dbReference type="NCBI Taxonomy" id="454284"/>
    <lineage>
        <taxon>Eukaryota</taxon>
        <taxon>Fungi</taxon>
        <taxon>Dikarya</taxon>
        <taxon>Ascomycota</taxon>
        <taxon>Pezizomycotina</taxon>
        <taxon>Eurotiomycetes</taxon>
        <taxon>Eurotiomycetidae</taxon>
        <taxon>Onygenales</taxon>
        <taxon>Onygenaceae</taxon>
        <taxon>Coccidioides</taxon>
    </lineage>
</organism>
<evidence type="ECO:0000313" key="13">
    <source>
        <dbReference type="EMBL" id="KMM68484.1"/>
    </source>
</evidence>
<keyword evidence="4 12" id="KW-0949">S-adenosyl-L-methionine</keyword>
<sequence>MAEDTANSPPDSHIDHEAAINYWSSVTPDLNGILGGYPQLSQIDLRGSKSFLAKVRRSIPSMESKPLQLAVDCGAGIGRVTDGFLSKQCDMVDVVEPVEKFAKVIRDGKLKQEGKVGDIYVVGLQDWVPTKKYDLIWNQWCLLHLTDAQLVEYLDRCRDALSDAGLIVVKENINSNPYEDFYDDTDSSVTRAEPNFRKLFARAGYEVVRSEEQLGFPKRLGLYPVMMYALRPKKE</sequence>
<dbReference type="FunFam" id="3.40.50.150:FF:000025">
    <property type="entry name" value="N-terminal Xaa-Pro-Lys N-methyltransferase 1"/>
    <property type="match status" value="1"/>
</dbReference>
<dbReference type="PANTHER" id="PTHR12753:SF0">
    <property type="entry name" value="ALPHA N-TERMINAL PROTEIN METHYLTRANSFERASE 1"/>
    <property type="match status" value="1"/>
</dbReference>
<keyword evidence="3" id="KW-0808">Transferase</keyword>
<gene>
    <name evidence="13" type="ORF">CPAG_04811</name>
</gene>
<dbReference type="CDD" id="cd02440">
    <property type="entry name" value="AdoMet_MTases"/>
    <property type="match status" value="1"/>
</dbReference>
<dbReference type="Pfam" id="PF05891">
    <property type="entry name" value="Methyltransf_PK"/>
    <property type="match status" value="1"/>
</dbReference>
<comment type="catalytic activity">
    <reaction evidence="10">
        <text>N-terminal L-alanyl-L-prolyl-L-lysyl-[protein] + 3 S-adenosyl-L-methionine = N-terminal N,N,N-trimethyl-L-alanyl-L-prolyl-L-lysyl-[protein] + 3 S-adenosyl-L-homocysteine + 3 H(+)</text>
        <dbReference type="Rhea" id="RHEA:54712"/>
        <dbReference type="Rhea" id="RHEA-COMP:13785"/>
        <dbReference type="Rhea" id="RHEA-COMP:13971"/>
        <dbReference type="ChEBI" id="CHEBI:15378"/>
        <dbReference type="ChEBI" id="CHEBI:57856"/>
        <dbReference type="ChEBI" id="CHEBI:59789"/>
        <dbReference type="ChEBI" id="CHEBI:138057"/>
        <dbReference type="ChEBI" id="CHEBI:138315"/>
        <dbReference type="EC" id="2.1.1.244"/>
    </reaction>
</comment>
<evidence type="ECO:0000313" key="14">
    <source>
        <dbReference type="Proteomes" id="UP000054567"/>
    </source>
</evidence>
<dbReference type="GO" id="GO:0005737">
    <property type="term" value="C:cytoplasm"/>
    <property type="evidence" value="ECO:0007669"/>
    <property type="project" value="TreeGrafter"/>
</dbReference>
<feature type="binding site" evidence="12">
    <location>
        <position position="139"/>
    </location>
    <ligand>
        <name>S-adenosyl-L-methionine</name>
        <dbReference type="ChEBI" id="CHEBI:59789"/>
    </ligand>
</feature>
<evidence type="ECO:0000256" key="10">
    <source>
        <dbReference type="ARBA" id="ARBA00048167"/>
    </source>
</evidence>
<dbReference type="GO" id="GO:0071885">
    <property type="term" value="F:N-terminal protein N-methyltransferase activity"/>
    <property type="evidence" value="ECO:0007669"/>
    <property type="project" value="UniProtKB-EC"/>
</dbReference>
<comment type="catalytic activity">
    <reaction evidence="8">
        <text>N-terminal L-seryl-L-prolyl-L-lysyl-[protein] + 3 S-adenosyl-L-methionine = N-terminal N,N,N-trimethyl-L-seryl-L-prolyl-L-lysyl-[protein] + 3 S-adenosyl-L-homocysteine + 3 H(+)</text>
        <dbReference type="Rhea" id="RHEA:54724"/>
        <dbReference type="Rhea" id="RHEA-COMP:13789"/>
        <dbReference type="Rhea" id="RHEA-COMP:13973"/>
        <dbReference type="ChEBI" id="CHEBI:15378"/>
        <dbReference type="ChEBI" id="CHEBI:57856"/>
        <dbReference type="ChEBI" id="CHEBI:59789"/>
        <dbReference type="ChEBI" id="CHEBI:138061"/>
        <dbReference type="ChEBI" id="CHEBI:138317"/>
        <dbReference type="EC" id="2.1.1.244"/>
    </reaction>
</comment>
<reference evidence="14" key="3">
    <citation type="journal article" date="2010" name="Genome Res.">
        <title>Population genomic sequencing of Coccidioides fungi reveals recent hybridization and transposon control.</title>
        <authorList>
            <person name="Neafsey D.E."/>
            <person name="Barker B.M."/>
            <person name="Sharpton T.J."/>
            <person name="Stajich J.E."/>
            <person name="Park D.J."/>
            <person name="Whiston E."/>
            <person name="Hung C.-Y."/>
            <person name="McMahan C."/>
            <person name="White J."/>
            <person name="Sykes S."/>
            <person name="Heiman D."/>
            <person name="Young S."/>
            <person name="Zeng Q."/>
            <person name="Abouelleil A."/>
            <person name="Aftuck L."/>
            <person name="Bessette D."/>
            <person name="Brown A."/>
            <person name="FitzGerald M."/>
            <person name="Lui A."/>
            <person name="Macdonald J.P."/>
            <person name="Priest M."/>
            <person name="Orbach M.J."/>
            <person name="Galgiani J.N."/>
            <person name="Kirkland T.N."/>
            <person name="Cole G.T."/>
            <person name="Birren B.W."/>
            <person name="Henn M.R."/>
            <person name="Taylor J.W."/>
            <person name="Rounsley S.D."/>
        </authorList>
    </citation>
    <scope>NUCLEOTIDE SEQUENCE [LARGE SCALE GENOMIC DNA]</scope>
    <source>
        <strain evidence="14">RMSCC 3488</strain>
    </source>
</reference>
<reference evidence="13 14" key="1">
    <citation type="submission" date="2007-06" db="EMBL/GenBank/DDBJ databases">
        <title>The Genome Sequence of Coccidioides posadasii RMSCC_3488.</title>
        <authorList>
            <consortium name="Coccidioides Genome Resources Consortium"/>
            <consortium name="The Broad Institute Genome Sequencing Platform"/>
            <person name="Henn M.R."/>
            <person name="Sykes S."/>
            <person name="Young S."/>
            <person name="Jaffe D."/>
            <person name="Berlin A."/>
            <person name="Alvarez P."/>
            <person name="Butler J."/>
            <person name="Gnerre S."/>
            <person name="Grabherr M."/>
            <person name="Mauceli E."/>
            <person name="Brockman W."/>
            <person name="Kodira C."/>
            <person name="Alvarado L."/>
            <person name="Zeng Q."/>
            <person name="Crawford M."/>
            <person name="Antoine C."/>
            <person name="Devon K."/>
            <person name="Galgiani J."/>
            <person name="Orsborn K."/>
            <person name="Lewis M.L."/>
            <person name="Nusbaum C."/>
            <person name="Galagan J."/>
            <person name="Birren B."/>
        </authorList>
    </citation>
    <scope>NUCLEOTIDE SEQUENCE [LARGE SCALE GENOMIC DNA]</scope>
    <source>
        <strain evidence="13 14">RMSCC 3488</strain>
    </source>
</reference>
<dbReference type="SUPFAM" id="SSF53335">
    <property type="entry name" value="S-adenosyl-L-methionine-dependent methyltransferases"/>
    <property type="match status" value="1"/>
</dbReference>
<dbReference type="Proteomes" id="UP000054567">
    <property type="component" value="Unassembled WGS sequence"/>
</dbReference>
<evidence type="ECO:0000256" key="11">
    <source>
        <dbReference type="ARBA" id="ARBA00082558"/>
    </source>
</evidence>
<evidence type="ECO:0000256" key="5">
    <source>
        <dbReference type="ARBA" id="ARBA00039112"/>
    </source>
</evidence>
<dbReference type="OrthoDB" id="1298661at2759"/>
<evidence type="ECO:0000256" key="6">
    <source>
        <dbReference type="ARBA" id="ARBA00039449"/>
    </source>
</evidence>
<accession>A0A0J6FI21</accession>
<evidence type="ECO:0000256" key="8">
    <source>
        <dbReference type="ARBA" id="ARBA00047306"/>
    </source>
</evidence>
<evidence type="ECO:0000256" key="9">
    <source>
        <dbReference type="ARBA" id="ARBA00047885"/>
    </source>
</evidence>
<evidence type="ECO:0000256" key="3">
    <source>
        <dbReference type="ARBA" id="ARBA00022679"/>
    </source>
</evidence>
<feature type="binding site" evidence="12">
    <location>
        <position position="79"/>
    </location>
    <ligand>
        <name>S-adenosyl-L-methionine</name>
        <dbReference type="ChEBI" id="CHEBI:59789"/>
    </ligand>
</feature>
<dbReference type="PANTHER" id="PTHR12753">
    <property type="entry name" value="AD-003 - RELATED"/>
    <property type="match status" value="1"/>
</dbReference>
<comment type="catalytic activity">
    <reaction evidence="9">
        <text>N-terminal L-prolyl-L-prolyl-L-lysyl-[protein] + 2 S-adenosyl-L-methionine = N-terminal N,N-dimethyl-L-prolyl-L-prolyl-L-lysyl-[protein] + 2 S-adenosyl-L-homocysteine + 2 H(+)</text>
        <dbReference type="Rhea" id="RHEA:54736"/>
        <dbReference type="Rhea" id="RHEA-COMP:13787"/>
        <dbReference type="Rhea" id="RHEA-COMP:13974"/>
        <dbReference type="ChEBI" id="CHEBI:15378"/>
        <dbReference type="ChEBI" id="CHEBI:57856"/>
        <dbReference type="ChEBI" id="CHEBI:59789"/>
        <dbReference type="ChEBI" id="CHEBI:138059"/>
        <dbReference type="ChEBI" id="CHEBI:138318"/>
        <dbReference type="EC" id="2.1.1.244"/>
    </reaction>
</comment>
<evidence type="ECO:0000256" key="4">
    <source>
        <dbReference type="ARBA" id="ARBA00022691"/>
    </source>
</evidence>
<dbReference type="InterPro" id="IPR029063">
    <property type="entry name" value="SAM-dependent_MTases_sf"/>
</dbReference>
<comment type="similarity">
    <text evidence="1">Belongs to the methyltransferase superfamily. NTM1 family.</text>
</comment>
<proteinExistence type="inferred from homology"/>
<dbReference type="EMBL" id="DS268111">
    <property type="protein sequence ID" value="KMM68484.1"/>
    <property type="molecule type" value="Genomic_DNA"/>
</dbReference>
<dbReference type="PIRSF" id="PIRSF016958">
    <property type="entry name" value="DUF858_MeTrfase_lik"/>
    <property type="match status" value="1"/>
</dbReference>
<evidence type="ECO:0000256" key="1">
    <source>
        <dbReference type="ARBA" id="ARBA00009059"/>
    </source>
</evidence>
<feature type="binding site" evidence="12">
    <location>
        <begin position="124"/>
        <end position="125"/>
    </location>
    <ligand>
        <name>S-adenosyl-L-methionine</name>
        <dbReference type="ChEBI" id="CHEBI:59789"/>
    </ligand>
</feature>
<dbReference type="VEuPathDB" id="FungiDB:CPAG_04811"/>
<dbReference type="AlphaFoldDB" id="A0A0J6FI21"/>
<dbReference type="GO" id="GO:0032259">
    <property type="term" value="P:methylation"/>
    <property type="evidence" value="ECO:0007669"/>
    <property type="project" value="UniProtKB-KW"/>
</dbReference>